<evidence type="ECO:0000256" key="8">
    <source>
        <dbReference type="ARBA" id="ARBA00029346"/>
    </source>
</evidence>
<feature type="binding site" evidence="9">
    <location>
        <position position="10"/>
    </location>
    <ligand>
        <name>substrate</name>
    </ligand>
</feature>
<dbReference type="PANTHER" id="PTHR21342:SF1">
    <property type="entry name" value="PHOSPHOPANTETHEINE ADENYLYLTRANSFERASE"/>
    <property type="match status" value="1"/>
</dbReference>
<feature type="binding site" evidence="9">
    <location>
        <begin position="10"/>
        <end position="11"/>
    </location>
    <ligand>
        <name>ATP</name>
        <dbReference type="ChEBI" id="CHEBI:30616"/>
    </ligand>
</feature>
<feature type="binding site" evidence="9">
    <location>
        <begin position="89"/>
        <end position="91"/>
    </location>
    <ligand>
        <name>ATP</name>
        <dbReference type="ChEBI" id="CHEBI:30616"/>
    </ligand>
</feature>
<keyword evidence="2 9" id="KW-0808">Transferase</keyword>
<comment type="subcellular location">
    <subcellularLocation>
        <location evidence="9">Cytoplasm</location>
    </subcellularLocation>
</comment>
<evidence type="ECO:0000256" key="9">
    <source>
        <dbReference type="HAMAP-Rule" id="MF_00151"/>
    </source>
</evidence>
<reference evidence="12" key="1">
    <citation type="journal article" date="2019" name="Int. J. Syst. Evol. Microbiol.">
        <title>The Global Catalogue of Microorganisms (GCM) 10K type strain sequencing project: providing services to taxonomists for standard genome sequencing and annotation.</title>
        <authorList>
            <consortium name="The Broad Institute Genomics Platform"/>
            <consortium name="The Broad Institute Genome Sequencing Center for Infectious Disease"/>
            <person name="Wu L."/>
            <person name="Ma J."/>
        </authorList>
    </citation>
    <scope>NUCLEOTIDE SEQUENCE [LARGE SCALE GENOMIC DNA]</scope>
    <source>
        <strain evidence="12">JCM 18326</strain>
    </source>
</reference>
<dbReference type="InterPro" id="IPR004821">
    <property type="entry name" value="Cyt_trans-like"/>
</dbReference>
<comment type="similarity">
    <text evidence="9">Belongs to the bacterial CoaD family.</text>
</comment>
<dbReference type="EC" id="2.7.7.3" evidence="9"/>
<evidence type="ECO:0000256" key="7">
    <source>
        <dbReference type="ARBA" id="ARBA00022993"/>
    </source>
</evidence>
<keyword evidence="12" id="KW-1185">Reference proteome</keyword>
<keyword evidence="1 9" id="KW-0963">Cytoplasm</keyword>
<dbReference type="Pfam" id="PF01467">
    <property type="entry name" value="CTP_transf_like"/>
    <property type="match status" value="1"/>
</dbReference>
<comment type="catalytic activity">
    <reaction evidence="8 9">
        <text>(R)-4'-phosphopantetheine + ATP + H(+) = 3'-dephospho-CoA + diphosphate</text>
        <dbReference type="Rhea" id="RHEA:19801"/>
        <dbReference type="ChEBI" id="CHEBI:15378"/>
        <dbReference type="ChEBI" id="CHEBI:30616"/>
        <dbReference type="ChEBI" id="CHEBI:33019"/>
        <dbReference type="ChEBI" id="CHEBI:57328"/>
        <dbReference type="ChEBI" id="CHEBI:61723"/>
        <dbReference type="EC" id="2.7.7.3"/>
    </reaction>
</comment>
<comment type="caution">
    <text evidence="11">The sequence shown here is derived from an EMBL/GenBank/DDBJ whole genome shotgun (WGS) entry which is preliminary data.</text>
</comment>
<evidence type="ECO:0000256" key="3">
    <source>
        <dbReference type="ARBA" id="ARBA00022695"/>
    </source>
</evidence>
<evidence type="ECO:0000313" key="11">
    <source>
        <dbReference type="EMBL" id="GAA4834166.1"/>
    </source>
</evidence>
<keyword evidence="7 9" id="KW-0173">Coenzyme A biosynthesis</keyword>
<dbReference type="CDD" id="cd02163">
    <property type="entry name" value="PPAT"/>
    <property type="match status" value="1"/>
</dbReference>
<dbReference type="PANTHER" id="PTHR21342">
    <property type="entry name" value="PHOSPHOPANTETHEINE ADENYLYLTRANSFERASE"/>
    <property type="match status" value="1"/>
</dbReference>
<accession>A0ABP9DE20</accession>
<comment type="subunit">
    <text evidence="9">Homohexamer.</text>
</comment>
<feature type="binding site" evidence="9">
    <location>
        <position position="88"/>
    </location>
    <ligand>
        <name>substrate</name>
    </ligand>
</feature>
<feature type="domain" description="Cytidyltransferase-like" evidence="10">
    <location>
        <begin position="6"/>
        <end position="134"/>
    </location>
</feature>
<dbReference type="PRINTS" id="PR01020">
    <property type="entry name" value="LPSBIOSNTHSS"/>
</dbReference>
<feature type="binding site" evidence="9">
    <location>
        <position position="18"/>
    </location>
    <ligand>
        <name>ATP</name>
        <dbReference type="ChEBI" id="CHEBI:30616"/>
    </ligand>
</feature>
<dbReference type="InterPro" id="IPR001980">
    <property type="entry name" value="PPAT"/>
</dbReference>
<protein>
    <recommendedName>
        <fullName evidence="9">Phosphopantetheine adenylyltransferase</fullName>
        <ecNumber evidence="9">2.7.7.3</ecNumber>
    </recommendedName>
    <alternativeName>
        <fullName evidence="9">Dephospho-CoA pyrophosphorylase</fullName>
    </alternativeName>
    <alternativeName>
        <fullName evidence="9">Pantetheine-phosphate adenylyltransferase</fullName>
        <shortName evidence="9">PPAT</shortName>
    </alternativeName>
</protein>
<evidence type="ECO:0000256" key="4">
    <source>
        <dbReference type="ARBA" id="ARBA00022741"/>
    </source>
</evidence>
<organism evidence="11 12">
    <name type="scientific">Algivirga pacifica</name>
    <dbReference type="NCBI Taxonomy" id="1162670"/>
    <lineage>
        <taxon>Bacteria</taxon>
        <taxon>Pseudomonadati</taxon>
        <taxon>Bacteroidota</taxon>
        <taxon>Cytophagia</taxon>
        <taxon>Cytophagales</taxon>
        <taxon>Flammeovirgaceae</taxon>
        <taxon>Algivirga</taxon>
    </lineage>
</organism>
<evidence type="ECO:0000256" key="1">
    <source>
        <dbReference type="ARBA" id="ARBA00022490"/>
    </source>
</evidence>
<dbReference type="NCBIfam" id="TIGR01510">
    <property type="entry name" value="coaD_prev_kdtB"/>
    <property type="match status" value="1"/>
</dbReference>
<evidence type="ECO:0000256" key="6">
    <source>
        <dbReference type="ARBA" id="ARBA00022842"/>
    </source>
</evidence>
<keyword evidence="4 9" id="KW-0547">Nucleotide-binding</keyword>
<dbReference type="NCBIfam" id="TIGR00125">
    <property type="entry name" value="cyt_tran_rel"/>
    <property type="match status" value="1"/>
</dbReference>
<evidence type="ECO:0000256" key="2">
    <source>
        <dbReference type="ARBA" id="ARBA00022679"/>
    </source>
</evidence>
<comment type="pathway">
    <text evidence="9">Cofactor biosynthesis; coenzyme A biosynthesis; CoA from (R)-pantothenate: step 4/5.</text>
</comment>
<evidence type="ECO:0000256" key="5">
    <source>
        <dbReference type="ARBA" id="ARBA00022840"/>
    </source>
</evidence>
<dbReference type="InterPro" id="IPR014729">
    <property type="entry name" value="Rossmann-like_a/b/a_fold"/>
</dbReference>
<dbReference type="GO" id="GO:0016779">
    <property type="term" value="F:nucleotidyltransferase activity"/>
    <property type="evidence" value="ECO:0007669"/>
    <property type="project" value="UniProtKB-KW"/>
</dbReference>
<feature type="binding site" evidence="9">
    <location>
        <position position="42"/>
    </location>
    <ligand>
        <name>substrate</name>
    </ligand>
</feature>
<feature type="binding site" evidence="9">
    <location>
        <begin position="124"/>
        <end position="130"/>
    </location>
    <ligand>
        <name>ATP</name>
        <dbReference type="ChEBI" id="CHEBI:30616"/>
    </ligand>
</feature>
<dbReference type="Gene3D" id="3.40.50.620">
    <property type="entry name" value="HUPs"/>
    <property type="match status" value="1"/>
</dbReference>
<comment type="cofactor">
    <cofactor evidence="9">
        <name>Mg(2+)</name>
        <dbReference type="ChEBI" id="CHEBI:18420"/>
    </cofactor>
</comment>
<dbReference type="Proteomes" id="UP001500298">
    <property type="component" value="Unassembled WGS sequence"/>
</dbReference>
<evidence type="ECO:0000313" key="12">
    <source>
        <dbReference type="Proteomes" id="UP001500298"/>
    </source>
</evidence>
<feature type="site" description="Transition state stabilizer" evidence="9">
    <location>
        <position position="18"/>
    </location>
</feature>
<name>A0ABP9DE20_9BACT</name>
<dbReference type="EMBL" id="BAABJX010000029">
    <property type="protein sequence ID" value="GAA4834166.1"/>
    <property type="molecule type" value="Genomic_DNA"/>
</dbReference>
<feature type="binding site" evidence="9">
    <location>
        <position position="74"/>
    </location>
    <ligand>
        <name>substrate</name>
    </ligand>
</feature>
<keyword evidence="6 9" id="KW-0460">Magnesium</keyword>
<keyword evidence="5 9" id="KW-0067">ATP-binding</keyword>
<comment type="function">
    <text evidence="9">Reversibly transfers an adenylyl group from ATP to 4'-phosphopantetheine, yielding dephospho-CoA (dPCoA) and pyrophosphate.</text>
</comment>
<evidence type="ECO:0000259" key="10">
    <source>
        <dbReference type="Pfam" id="PF01467"/>
    </source>
</evidence>
<feature type="binding site" evidence="9">
    <location>
        <position position="99"/>
    </location>
    <ligand>
        <name>ATP</name>
        <dbReference type="ChEBI" id="CHEBI:30616"/>
    </ligand>
</feature>
<gene>
    <name evidence="9 11" type="primary">coaD</name>
    <name evidence="11" type="ORF">GCM10023331_19270</name>
</gene>
<dbReference type="SUPFAM" id="SSF52374">
    <property type="entry name" value="Nucleotidylyl transferase"/>
    <property type="match status" value="1"/>
</dbReference>
<proteinExistence type="inferred from homology"/>
<dbReference type="HAMAP" id="MF_00151">
    <property type="entry name" value="PPAT_bact"/>
    <property type="match status" value="1"/>
</dbReference>
<dbReference type="RefSeq" id="WP_345371312.1">
    <property type="nucleotide sequence ID" value="NZ_BAABJX010000029.1"/>
</dbReference>
<sequence>MKKIALFPGTFDPFTKGHEDIVLRGAELFDELIIGLGHNSKKNRYFPAEKMLEQINQHFEDKPNIRAIMYSDLTAKVAKELGAQFLLRGLRNTTDFEYENSIAQANRHLVPSLDTIFIYTSPQFSHISSTIIRELYHYGQDVSEFVPFPLDK</sequence>
<keyword evidence="3 9" id="KW-0548">Nucleotidyltransferase</keyword>